<evidence type="ECO:0000313" key="1">
    <source>
        <dbReference type="EMBL" id="QNM15263.1"/>
    </source>
</evidence>
<dbReference type="Proteomes" id="UP000515913">
    <property type="component" value="Chromosome"/>
</dbReference>
<organism evidence="1 2">
    <name type="scientific">Fusobacterium hominis</name>
    <dbReference type="NCBI Taxonomy" id="2764326"/>
    <lineage>
        <taxon>Bacteria</taxon>
        <taxon>Fusobacteriati</taxon>
        <taxon>Fusobacteriota</taxon>
        <taxon>Fusobacteriia</taxon>
        <taxon>Fusobacteriales</taxon>
        <taxon>Fusobacteriaceae</taxon>
        <taxon>Fusobacterium</taxon>
    </lineage>
</organism>
<accession>A0A7G9GWT1</accession>
<dbReference type="RefSeq" id="WP_101473627.1">
    <property type="nucleotide sequence ID" value="NZ_CP060637.1"/>
</dbReference>
<sequence length="145" mass="16814">MRKFIILIFLGLLSMISYSLNFSVSPTKFDIDMKQKKTYELEIVNNTGNILRITSFFEKKEGYKSLAENIIVFPKKISIKPGGKKDIRFTIRDLEKLEAGSYKNLFVIREIEPRNNNIEIVDNKDQIFNINIITEVALHINGVKK</sequence>
<protein>
    <recommendedName>
        <fullName evidence="3">Pili assembly chaperone N-terminal domain-containing protein</fullName>
    </recommendedName>
</protein>
<dbReference type="EMBL" id="CP060637">
    <property type="protein sequence ID" value="QNM15263.1"/>
    <property type="molecule type" value="Genomic_DNA"/>
</dbReference>
<name>A0A7G9GWT1_9FUSO</name>
<proteinExistence type="predicted"/>
<dbReference type="AlphaFoldDB" id="A0A7G9GWT1"/>
<evidence type="ECO:0008006" key="3">
    <source>
        <dbReference type="Google" id="ProtNLM"/>
    </source>
</evidence>
<evidence type="ECO:0000313" key="2">
    <source>
        <dbReference type="Proteomes" id="UP000515913"/>
    </source>
</evidence>
<reference evidence="1 2" key="1">
    <citation type="submission" date="2020-08" db="EMBL/GenBank/DDBJ databases">
        <authorList>
            <person name="Liu C."/>
            <person name="Sun Q."/>
        </authorList>
    </citation>
    <scope>NUCLEOTIDE SEQUENCE [LARGE SCALE GENOMIC DNA]</scope>
    <source>
        <strain evidence="1 2">NSJ-57</strain>
    </source>
</reference>
<dbReference type="KEGG" id="fho:H9Q81_00010"/>
<keyword evidence="2" id="KW-1185">Reference proteome</keyword>
<gene>
    <name evidence="1" type="ORF">H9Q81_00010</name>
</gene>